<dbReference type="SUPFAM" id="SSF49723">
    <property type="entry name" value="Lipase/lipooxygenase domain (PLAT/LH2 domain)"/>
    <property type="match status" value="1"/>
</dbReference>
<dbReference type="InterPro" id="IPR000907">
    <property type="entry name" value="LipOase"/>
</dbReference>
<dbReference type="GO" id="GO:0046872">
    <property type="term" value="F:metal ion binding"/>
    <property type="evidence" value="ECO:0007669"/>
    <property type="project" value="UniProtKB-KW"/>
</dbReference>
<dbReference type="GO" id="GO:0034440">
    <property type="term" value="P:lipid oxidation"/>
    <property type="evidence" value="ECO:0007669"/>
    <property type="project" value="InterPro"/>
</dbReference>
<accession>A0A5A7Q0F0</accession>
<feature type="non-terminal residue" evidence="5">
    <location>
        <position position="1"/>
    </location>
</feature>
<organism evidence="5 6">
    <name type="scientific">Striga asiatica</name>
    <name type="common">Asiatic witchweed</name>
    <name type="synonym">Buchnera asiatica</name>
    <dbReference type="NCBI Taxonomy" id="4170"/>
    <lineage>
        <taxon>Eukaryota</taxon>
        <taxon>Viridiplantae</taxon>
        <taxon>Streptophyta</taxon>
        <taxon>Embryophyta</taxon>
        <taxon>Tracheophyta</taxon>
        <taxon>Spermatophyta</taxon>
        <taxon>Magnoliopsida</taxon>
        <taxon>eudicotyledons</taxon>
        <taxon>Gunneridae</taxon>
        <taxon>Pentapetalae</taxon>
        <taxon>asterids</taxon>
        <taxon>lamiids</taxon>
        <taxon>Lamiales</taxon>
        <taxon>Orobanchaceae</taxon>
        <taxon>Buchnereae</taxon>
        <taxon>Striga</taxon>
    </lineage>
</organism>
<keyword evidence="6" id="KW-1185">Reference proteome</keyword>
<dbReference type="AlphaFoldDB" id="A0A5A7Q0F0"/>
<dbReference type="EMBL" id="BKCP01005483">
    <property type="protein sequence ID" value="GER38351.1"/>
    <property type="molecule type" value="Genomic_DNA"/>
</dbReference>
<evidence type="ECO:0000256" key="2">
    <source>
        <dbReference type="ARBA" id="ARBA00022964"/>
    </source>
</evidence>
<keyword evidence="2" id="KW-0223">Dioxygenase</keyword>
<feature type="domain" description="Lipoxygenase" evidence="4">
    <location>
        <begin position="107"/>
        <end position="163"/>
    </location>
</feature>
<proteinExistence type="predicted"/>
<keyword evidence="3" id="KW-0560">Oxidoreductase</keyword>
<dbReference type="Gene3D" id="1.20.245.10">
    <property type="entry name" value="Lipoxygenase-1, Domain 5"/>
    <property type="match status" value="1"/>
</dbReference>
<evidence type="ECO:0000313" key="5">
    <source>
        <dbReference type="EMBL" id="GER38351.1"/>
    </source>
</evidence>
<evidence type="ECO:0000256" key="1">
    <source>
        <dbReference type="ARBA" id="ARBA00022723"/>
    </source>
</evidence>
<evidence type="ECO:0000259" key="4">
    <source>
        <dbReference type="Pfam" id="PF00305"/>
    </source>
</evidence>
<keyword evidence="1" id="KW-0479">Metal-binding</keyword>
<dbReference type="Proteomes" id="UP000325081">
    <property type="component" value="Unassembled WGS sequence"/>
</dbReference>
<evidence type="ECO:0000256" key="3">
    <source>
        <dbReference type="ARBA" id="ARBA00023002"/>
    </source>
</evidence>
<gene>
    <name evidence="5" type="ORF">STAS_14869</name>
</gene>
<comment type="caution">
    <text evidence="5">The sequence shown here is derived from an EMBL/GenBank/DDBJ whole genome shotgun (WGS) entry which is preliminary data.</text>
</comment>
<dbReference type="GO" id="GO:0016702">
    <property type="term" value="F:oxidoreductase activity, acting on single donors with incorporation of molecular oxygen, incorporation of two atoms of oxygen"/>
    <property type="evidence" value="ECO:0007669"/>
    <property type="project" value="InterPro"/>
</dbReference>
<protein>
    <submittedName>
        <fullName evidence="5">Lipoxygenase</fullName>
    </submittedName>
</protein>
<dbReference type="OrthoDB" id="407298at2759"/>
<sequence length="233" mass="26370">YHLKTQYKFTCRASLPRLHEKMGKKIDVKLAGAQNQYEMICSVEEKSIALARVTVTFKKPASFIETILRSAKEAILNWTRSFKAEDENHTFGVPGAVYVYNQYPEEFFLENICIDSVERMAVWDPESPHGIKLAIEYAQDSLLIWTAIESLVTKYVGHCYSDPDRHPAAGLVPRVGGPPSLTQEAKYAAVLGHSPEEEYIGQRKDLESWCGEPGILERIERRNSDPGFIRSSC</sequence>
<dbReference type="InterPro" id="IPR013819">
    <property type="entry name" value="LipOase_C"/>
</dbReference>
<dbReference type="SUPFAM" id="SSF48484">
    <property type="entry name" value="Lipoxigenase"/>
    <property type="match status" value="1"/>
</dbReference>
<dbReference type="PANTHER" id="PTHR11771">
    <property type="entry name" value="LIPOXYGENASE"/>
    <property type="match status" value="1"/>
</dbReference>
<name>A0A5A7Q0F0_STRAF</name>
<dbReference type="InterPro" id="IPR036392">
    <property type="entry name" value="PLAT/LH2_dom_sf"/>
</dbReference>
<dbReference type="Pfam" id="PF00305">
    <property type="entry name" value="Lipoxygenase"/>
    <property type="match status" value="1"/>
</dbReference>
<evidence type="ECO:0000313" key="6">
    <source>
        <dbReference type="Proteomes" id="UP000325081"/>
    </source>
</evidence>
<dbReference type="InterPro" id="IPR036226">
    <property type="entry name" value="LipOase_C_sf"/>
</dbReference>
<reference evidence="6" key="1">
    <citation type="journal article" date="2019" name="Curr. Biol.">
        <title>Genome Sequence of Striga asiatica Provides Insight into the Evolution of Plant Parasitism.</title>
        <authorList>
            <person name="Yoshida S."/>
            <person name="Kim S."/>
            <person name="Wafula E.K."/>
            <person name="Tanskanen J."/>
            <person name="Kim Y.M."/>
            <person name="Honaas L."/>
            <person name="Yang Z."/>
            <person name="Spallek T."/>
            <person name="Conn C.E."/>
            <person name="Ichihashi Y."/>
            <person name="Cheong K."/>
            <person name="Cui S."/>
            <person name="Der J.P."/>
            <person name="Gundlach H."/>
            <person name="Jiao Y."/>
            <person name="Hori C."/>
            <person name="Ishida J.K."/>
            <person name="Kasahara H."/>
            <person name="Kiba T."/>
            <person name="Kim M.S."/>
            <person name="Koo N."/>
            <person name="Laohavisit A."/>
            <person name="Lee Y.H."/>
            <person name="Lumba S."/>
            <person name="McCourt P."/>
            <person name="Mortimer J.C."/>
            <person name="Mutuku J.M."/>
            <person name="Nomura T."/>
            <person name="Sasaki-Sekimoto Y."/>
            <person name="Seto Y."/>
            <person name="Wang Y."/>
            <person name="Wakatake T."/>
            <person name="Sakakibara H."/>
            <person name="Demura T."/>
            <person name="Yamaguchi S."/>
            <person name="Yoneyama K."/>
            <person name="Manabe R.I."/>
            <person name="Nelson D.C."/>
            <person name="Schulman A.H."/>
            <person name="Timko M.P."/>
            <person name="dePamphilis C.W."/>
            <person name="Choi D."/>
            <person name="Shirasu K."/>
        </authorList>
    </citation>
    <scope>NUCLEOTIDE SEQUENCE [LARGE SCALE GENOMIC DNA]</scope>
    <source>
        <strain evidence="6">cv. UVA1</strain>
    </source>
</reference>